<comment type="similarity">
    <text evidence="1 3">Belongs to the short-chain dehydrogenases/reductases (SDR) family.</text>
</comment>
<dbReference type="InterPro" id="IPR051687">
    <property type="entry name" value="Peroxisomal_Beta-Oxidation"/>
</dbReference>
<accession>A0A5C6UCB5</accession>
<evidence type="ECO:0000259" key="4">
    <source>
        <dbReference type="SMART" id="SM00822"/>
    </source>
</evidence>
<dbReference type="InterPro" id="IPR036291">
    <property type="entry name" value="NAD(P)-bd_dom_sf"/>
</dbReference>
<dbReference type="GO" id="GO:0016491">
    <property type="term" value="F:oxidoreductase activity"/>
    <property type="evidence" value="ECO:0007669"/>
    <property type="project" value="UniProtKB-KW"/>
</dbReference>
<dbReference type="Proteomes" id="UP000321250">
    <property type="component" value="Unassembled WGS sequence"/>
</dbReference>
<keyword evidence="2" id="KW-0560">Oxidoreductase</keyword>
<sequence length="310" mass="31839">MPDLRFDDRVVVITGGGRGLGRAYAELLSGAGARVVVNDLGVSMAGDGTAEDPAGDTVAAIVAAGGQAVANRDTVATSAGGKAIIDQALDTYGRIDVLIHNAGNVRRAPLAEMSEEIFRSVLDVHLIGGFNVLQPAFAAMCKAGYGRIVMTTSIGGLYGNYEVANYSAAKAGLIGLSHVAAIEGAPHNVMSNCIAPSAVTRMSEGVDTSQFPPLGPEFVTPAVGWLAHESCSVSGEVIAALGGRIAKAYLAETKGVWRPGWTMAEVGAQMAVIDDRQDAMTFPVVPTEAGGPHGFMKHLGASFAMARANG</sequence>
<protein>
    <submittedName>
        <fullName evidence="5">SDR family NAD(P)-dependent oxidoreductase</fullName>
    </submittedName>
</protein>
<dbReference type="SMART" id="SM00822">
    <property type="entry name" value="PKS_KR"/>
    <property type="match status" value="1"/>
</dbReference>
<dbReference type="EMBL" id="VOQR01000001">
    <property type="protein sequence ID" value="TXC70294.1"/>
    <property type="molecule type" value="Genomic_DNA"/>
</dbReference>
<dbReference type="InterPro" id="IPR002347">
    <property type="entry name" value="SDR_fam"/>
</dbReference>
<comment type="caution">
    <text evidence="5">The sequence shown here is derived from an EMBL/GenBank/DDBJ whole genome shotgun (WGS) entry which is preliminary data.</text>
</comment>
<dbReference type="SUPFAM" id="SSF51735">
    <property type="entry name" value="NAD(P)-binding Rossmann-fold domains"/>
    <property type="match status" value="1"/>
</dbReference>
<evidence type="ECO:0000256" key="2">
    <source>
        <dbReference type="ARBA" id="ARBA00023002"/>
    </source>
</evidence>
<evidence type="ECO:0000256" key="3">
    <source>
        <dbReference type="RuleBase" id="RU000363"/>
    </source>
</evidence>
<name>A0A5C6UCB5_9SPHN</name>
<keyword evidence="6" id="KW-1185">Reference proteome</keyword>
<dbReference type="Gene3D" id="3.40.50.720">
    <property type="entry name" value="NAD(P)-binding Rossmann-like Domain"/>
    <property type="match status" value="1"/>
</dbReference>
<dbReference type="RefSeq" id="WP_147080348.1">
    <property type="nucleotide sequence ID" value="NZ_VOQR01000001.1"/>
</dbReference>
<dbReference type="Pfam" id="PF00106">
    <property type="entry name" value="adh_short"/>
    <property type="match status" value="1"/>
</dbReference>
<feature type="domain" description="Ketoreductase" evidence="4">
    <location>
        <begin position="9"/>
        <end position="197"/>
    </location>
</feature>
<dbReference type="PANTHER" id="PTHR45024">
    <property type="entry name" value="DEHYDROGENASES, SHORT CHAIN"/>
    <property type="match status" value="1"/>
</dbReference>
<dbReference type="PRINTS" id="PR00080">
    <property type="entry name" value="SDRFAMILY"/>
</dbReference>
<evidence type="ECO:0000313" key="5">
    <source>
        <dbReference type="EMBL" id="TXC70294.1"/>
    </source>
</evidence>
<dbReference type="PRINTS" id="PR00081">
    <property type="entry name" value="GDHRDH"/>
</dbReference>
<evidence type="ECO:0000313" key="6">
    <source>
        <dbReference type="Proteomes" id="UP000321250"/>
    </source>
</evidence>
<evidence type="ECO:0000256" key="1">
    <source>
        <dbReference type="ARBA" id="ARBA00006484"/>
    </source>
</evidence>
<proteinExistence type="inferred from homology"/>
<dbReference type="AlphaFoldDB" id="A0A5C6UCB5"/>
<dbReference type="InterPro" id="IPR057326">
    <property type="entry name" value="KR_dom"/>
</dbReference>
<reference evidence="5 6" key="1">
    <citation type="journal article" date="2013" name="Antonie Van Leeuwenhoek">
        <title>Sphingomonas ginsenosidivorax sp. nov., with the ability to transform ginsenosides.</title>
        <authorList>
            <person name="Jin X.F."/>
            <person name="Kim J.K."/>
            <person name="Liu Q.M."/>
            <person name="Kang M.S."/>
            <person name="He D."/>
            <person name="Jin F.X."/>
            <person name="Kim S.C."/>
            <person name="Im W.T."/>
        </authorList>
    </citation>
    <scope>NUCLEOTIDE SEQUENCE [LARGE SCALE GENOMIC DNA]</scope>
    <source>
        <strain evidence="5 6">KHI67</strain>
    </source>
</reference>
<dbReference type="PANTHER" id="PTHR45024:SF2">
    <property type="entry name" value="SCP2 DOMAIN-CONTAINING PROTEIN"/>
    <property type="match status" value="1"/>
</dbReference>
<organism evidence="5 6">
    <name type="scientific">Sphingomonas ginsenosidivorax</name>
    <dbReference type="NCBI Taxonomy" id="862135"/>
    <lineage>
        <taxon>Bacteria</taxon>
        <taxon>Pseudomonadati</taxon>
        <taxon>Pseudomonadota</taxon>
        <taxon>Alphaproteobacteria</taxon>
        <taxon>Sphingomonadales</taxon>
        <taxon>Sphingomonadaceae</taxon>
        <taxon>Sphingomonas</taxon>
    </lineage>
</organism>
<dbReference type="OrthoDB" id="9804774at2"/>
<gene>
    <name evidence="5" type="ORF">FSB78_04550</name>
</gene>
<dbReference type="PROSITE" id="PS00061">
    <property type="entry name" value="ADH_SHORT"/>
    <property type="match status" value="1"/>
</dbReference>
<dbReference type="InterPro" id="IPR020904">
    <property type="entry name" value="Sc_DH/Rdtase_CS"/>
</dbReference>